<evidence type="ECO:0000313" key="2">
    <source>
        <dbReference type="Proteomes" id="UP000095544"/>
    </source>
</evidence>
<gene>
    <name evidence="1" type="ORF">ERS852491_00451</name>
</gene>
<dbReference type="STRING" id="39482.ERS852491_00451"/>
<proteinExistence type="predicted"/>
<accession>A0A173ZKL3</accession>
<organism evidence="1 2">
    <name type="scientific">Faecalicatena contorta</name>
    <dbReference type="NCBI Taxonomy" id="39482"/>
    <lineage>
        <taxon>Bacteria</taxon>
        <taxon>Bacillati</taxon>
        <taxon>Bacillota</taxon>
        <taxon>Clostridia</taxon>
        <taxon>Lachnospirales</taxon>
        <taxon>Lachnospiraceae</taxon>
        <taxon>Faecalicatena</taxon>
    </lineage>
</organism>
<dbReference type="Proteomes" id="UP000095544">
    <property type="component" value="Unassembled WGS sequence"/>
</dbReference>
<dbReference type="AlphaFoldDB" id="A0A173ZKL3"/>
<name>A0A173ZKL3_9FIRM</name>
<evidence type="ECO:0000313" key="1">
    <source>
        <dbReference type="EMBL" id="CUN76952.1"/>
    </source>
</evidence>
<dbReference type="OrthoDB" id="9785687at2"/>
<protein>
    <submittedName>
        <fullName evidence="1">Uncharacterized protein</fullName>
    </submittedName>
</protein>
<reference evidence="1 2" key="1">
    <citation type="submission" date="2015-09" db="EMBL/GenBank/DDBJ databases">
        <authorList>
            <consortium name="Pathogen Informatics"/>
        </authorList>
    </citation>
    <scope>NUCLEOTIDE SEQUENCE [LARGE SCALE GENOMIC DNA]</scope>
    <source>
        <strain evidence="1 2">2789STDY5834876</strain>
    </source>
</reference>
<dbReference type="EMBL" id="CYZU01000003">
    <property type="protein sequence ID" value="CUN76952.1"/>
    <property type="molecule type" value="Genomic_DNA"/>
</dbReference>
<sequence length="59" mass="6979">MGKDLKGKELGVGICQRPDGYYVGRFTTKYGKRKQKLFRKLQECRQSLRNRNKRMLVSN</sequence>
<dbReference type="Gene3D" id="3.30.160.60">
    <property type="entry name" value="Classic Zinc Finger"/>
    <property type="match status" value="1"/>
</dbReference>